<keyword evidence="5" id="KW-0460">Magnesium</keyword>
<dbReference type="InterPro" id="IPR016496">
    <property type="entry name" value="GTPase_HflX"/>
</dbReference>
<dbReference type="NCBIfam" id="TIGR00231">
    <property type="entry name" value="small_GTP"/>
    <property type="match status" value="1"/>
</dbReference>
<dbReference type="Gene3D" id="3.40.50.11060">
    <property type="entry name" value="GTPase HflX, N-terminal domain"/>
    <property type="match status" value="1"/>
</dbReference>
<dbReference type="PRINTS" id="PR00326">
    <property type="entry name" value="GTP1OBG"/>
</dbReference>
<dbReference type="GO" id="GO:0043022">
    <property type="term" value="F:ribosome binding"/>
    <property type="evidence" value="ECO:0007669"/>
    <property type="project" value="TreeGrafter"/>
</dbReference>
<dbReference type="GO" id="GO:0005525">
    <property type="term" value="F:GTP binding"/>
    <property type="evidence" value="ECO:0007669"/>
    <property type="project" value="UniProtKB-KW"/>
</dbReference>
<evidence type="ECO:0000313" key="9">
    <source>
        <dbReference type="EMBL" id="SUZ56123.1"/>
    </source>
</evidence>
<dbReference type="EMBL" id="UINC01000481">
    <property type="protein sequence ID" value="SUZ56123.1"/>
    <property type="molecule type" value="Genomic_DNA"/>
</dbReference>
<protein>
    <recommendedName>
        <fullName evidence="8">Hflx-type G domain-containing protein</fullName>
    </recommendedName>
</protein>
<keyword evidence="7" id="KW-0175">Coiled coil</keyword>
<evidence type="ECO:0000256" key="5">
    <source>
        <dbReference type="ARBA" id="ARBA00022842"/>
    </source>
</evidence>
<dbReference type="InterPro" id="IPR042108">
    <property type="entry name" value="GTPase_HflX_N_sf"/>
</dbReference>
<evidence type="ECO:0000259" key="8">
    <source>
        <dbReference type="PROSITE" id="PS51705"/>
    </source>
</evidence>
<dbReference type="Pfam" id="PF16360">
    <property type="entry name" value="GTP-bdg_M"/>
    <property type="match status" value="1"/>
</dbReference>
<dbReference type="AlphaFoldDB" id="A0A381NRK5"/>
<evidence type="ECO:0000256" key="7">
    <source>
        <dbReference type="SAM" id="Coils"/>
    </source>
</evidence>
<sequence>MPKKRTYSTGPYRERAILVGVNIRTLEEIWQLEDSLAELSELARAAGANPVTRFTQSMNKPSPTYLGKGKIEELRHTVKEEDIDTVIFDDELSPNQQRVLEEKLLVKVIDRTALILDVFAQRARSREGRLQIELAQTEYLLPRLAGQWSHLERLGGGVGTRGPGETQIETDRRLVRRKLSRVKKELAQIRSQRDQQRQLRTSGSSKIISLVGYTNAGKSALFNKITSSEVIQRNQLFSTLDTTTRRMYMPSGIEGTISDTVGFVHKLPPVLVAAFRATLEEALEADLLIQVTDVSSPYAAEQVMVVSNQLSEMGIGDTPKILVLNKLDLVVESKYQPLDLDVMQHIDIANFNRVVTTSATKGWGIKDLRSAVETELYTPTARTPTNLIGSQA</sequence>
<gene>
    <name evidence="9" type="ORF">METZ01_LOCUS8977</name>
</gene>
<dbReference type="InterPro" id="IPR027417">
    <property type="entry name" value="P-loop_NTPase"/>
</dbReference>
<accession>A0A381NRK5</accession>
<dbReference type="GO" id="GO:0005737">
    <property type="term" value="C:cytoplasm"/>
    <property type="evidence" value="ECO:0007669"/>
    <property type="project" value="UniProtKB-SubCell"/>
</dbReference>
<dbReference type="InterPro" id="IPR030394">
    <property type="entry name" value="G_HFLX_dom"/>
</dbReference>
<comment type="subcellular location">
    <subcellularLocation>
        <location evidence="1">Cytoplasm</location>
    </subcellularLocation>
</comment>
<dbReference type="InterPro" id="IPR006073">
    <property type="entry name" value="GTP-bd"/>
</dbReference>
<proteinExistence type="inferred from homology"/>
<dbReference type="FunFam" id="3.40.50.11060:FF:000001">
    <property type="entry name" value="GTPase HflX"/>
    <property type="match status" value="1"/>
</dbReference>
<keyword evidence="4" id="KW-0547">Nucleotide-binding</keyword>
<name>A0A381NRK5_9ZZZZ</name>
<keyword evidence="6" id="KW-0342">GTP-binding</keyword>
<evidence type="ECO:0000256" key="2">
    <source>
        <dbReference type="ARBA" id="ARBA00022490"/>
    </source>
</evidence>
<dbReference type="PIRSF" id="PIRSF006809">
    <property type="entry name" value="GTP-binding_hflX_prd"/>
    <property type="match status" value="1"/>
</dbReference>
<feature type="domain" description="Hflx-type G" evidence="8">
    <location>
        <begin position="206"/>
        <end position="380"/>
    </location>
</feature>
<dbReference type="Pfam" id="PF01926">
    <property type="entry name" value="MMR_HSR1"/>
    <property type="match status" value="1"/>
</dbReference>
<dbReference type="NCBIfam" id="TIGR03156">
    <property type="entry name" value="GTP_HflX"/>
    <property type="match status" value="1"/>
</dbReference>
<dbReference type="CDD" id="cd01878">
    <property type="entry name" value="HflX"/>
    <property type="match status" value="1"/>
</dbReference>
<evidence type="ECO:0000256" key="1">
    <source>
        <dbReference type="ARBA" id="ARBA00004496"/>
    </source>
</evidence>
<evidence type="ECO:0000256" key="3">
    <source>
        <dbReference type="ARBA" id="ARBA00022723"/>
    </source>
</evidence>
<dbReference type="InterPro" id="IPR032305">
    <property type="entry name" value="GTP-bd_M"/>
</dbReference>
<dbReference type="PANTHER" id="PTHR10229">
    <property type="entry name" value="GTP-BINDING PROTEIN HFLX"/>
    <property type="match status" value="1"/>
</dbReference>
<dbReference type="HAMAP" id="MF_00900">
    <property type="entry name" value="GTPase_HflX"/>
    <property type="match status" value="1"/>
</dbReference>
<organism evidence="9">
    <name type="scientific">marine metagenome</name>
    <dbReference type="NCBI Taxonomy" id="408172"/>
    <lineage>
        <taxon>unclassified sequences</taxon>
        <taxon>metagenomes</taxon>
        <taxon>ecological metagenomes</taxon>
    </lineage>
</organism>
<reference evidence="9" key="1">
    <citation type="submission" date="2018-05" db="EMBL/GenBank/DDBJ databases">
        <authorList>
            <person name="Lanie J.A."/>
            <person name="Ng W.-L."/>
            <person name="Kazmierczak K.M."/>
            <person name="Andrzejewski T.M."/>
            <person name="Davidsen T.M."/>
            <person name="Wayne K.J."/>
            <person name="Tettelin H."/>
            <person name="Glass J.I."/>
            <person name="Rusch D."/>
            <person name="Podicherti R."/>
            <person name="Tsui H.-C.T."/>
            <person name="Winkler M.E."/>
        </authorList>
    </citation>
    <scope>NUCLEOTIDE SEQUENCE</scope>
</reference>
<dbReference type="Gene3D" id="6.10.250.2860">
    <property type="match status" value="1"/>
</dbReference>
<dbReference type="InterPro" id="IPR005225">
    <property type="entry name" value="Small_GTP-bd"/>
</dbReference>
<dbReference type="Gene3D" id="3.40.50.300">
    <property type="entry name" value="P-loop containing nucleotide triphosphate hydrolases"/>
    <property type="match status" value="1"/>
</dbReference>
<dbReference type="PROSITE" id="PS51705">
    <property type="entry name" value="G_HFLX"/>
    <property type="match status" value="1"/>
</dbReference>
<dbReference type="SUPFAM" id="SSF52540">
    <property type="entry name" value="P-loop containing nucleoside triphosphate hydrolases"/>
    <property type="match status" value="1"/>
</dbReference>
<evidence type="ECO:0000256" key="6">
    <source>
        <dbReference type="ARBA" id="ARBA00023134"/>
    </source>
</evidence>
<dbReference type="InterPro" id="IPR025121">
    <property type="entry name" value="GTPase_HflX_N"/>
</dbReference>
<dbReference type="Pfam" id="PF13167">
    <property type="entry name" value="GTP-bdg_N"/>
    <property type="match status" value="1"/>
</dbReference>
<keyword evidence="3" id="KW-0479">Metal-binding</keyword>
<dbReference type="PANTHER" id="PTHR10229:SF0">
    <property type="entry name" value="GTP-BINDING PROTEIN 6-RELATED"/>
    <property type="match status" value="1"/>
</dbReference>
<evidence type="ECO:0000256" key="4">
    <source>
        <dbReference type="ARBA" id="ARBA00022741"/>
    </source>
</evidence>
<feature type="coiled-coil region" evidence="7">
    <location>
        <begin position="172"/>
        <end position="199"/>
    </location>
</feature>
<keyword evidence="2" id="KW-0963">Cytoplasm</keyword>
<dbReference type="GO" id="GO:0046872">
    <property type="term" value="F:metal ion binding"/>
    <property type="evidence" value="ECO:0007669"/>
    <property type="project" value="UniProtKB-KW"/>
</dbReference>